<proteinExistence type="predicted"/>
<comment type="caution">
    <text evidence="2">The sequence shown here is derived from an EMBL/GenBank/DDBJ whole genome shotgun (WGS) entry which is preliminary data.</text>
</comment>
<organism evidence="2 3">
    <name type="scientific">Thermus aquaticus</name>
    <dbReference type="NCBI Taxonomy" id="271"/>
    <lineage>
        <taxon>Bacteria</taxon>
        <taxon>Thermotogati</taxon>
        <taxon>Deinococcota</taxon>
        <taxon>Deinococci</taxon>
        <taxon>Thermales</taxon>
        <taxon>Thermaceae</taxon>
        <taxon>Thermus</taxon>
    </lineage>
</organism>
<dbReference type="AlphaFoldDB" id="A0A0N0BMN3"/>
<dbReference type="SUPFAM" id="SSF54534">
    <property type="entry name" value="FKBP-like"/>
    <property type="match status" value="1"/>
</dbReference>
<dbReference type="Gene3D" id="3.10.50.30">
    <property type="entry name" value="Transcription elongation factor, GreA/GreB, C-terminal domain"/>
    <property type="match status" value="1"/>
</dbReference>
<dbReference type="EMBL" id="LHCI01000049">
    <property type="protein sequence ID" value="KOX91250.1"/>
    <property type="molecule type" value="Genomic_DNA"/>
</dbReference>
<evidence type="ECO:0000313" key="3">
    <source>
        <dbReference type="Proteomes" id="UP000037685"/>
    </source>
</evidence>
<evidence type="ECO:0000259" key="1">
    <source>
        <dbReference type="Pfam" id="PF01272"/>
    </source>
</evidence>
<dbReference type="PATRIC" id="fig|271.14.peg.73"/>
<sequence>MKISDASPMGKALLGHRVGDVLSLDTPKGKKEFRVVAVHG</sequence>
<name>A0A0N0BMN3_THEAQ</name>
<accession>A0A0N0BMN3</accession>
<dbReference type="Proteomes" id="UP000037685">
    <property type="component" value="Unassembled WGS sequence"/>
</dbReference>
<dbReference type="Pfam" id="PF01272">
    <property type="entry name" value="GreA_GreB"/>
    <property type="match status" value="1"/>
</dbReference>
<reference evidence="2 3" key="1">
    <citation type="submission" date="2015-07" db="EMBL/GenBank/DDBJ databases">
        <authorList>
            <person name="Noorani M."/>
        </authorList>
    </citation>
    <scope>NUCLEOTIDE SEQUENCE [LARGE SCALE GENOMIC DNA]</scope>
    <source>
        <strain evidence="3">ATCC 25104 / DSM 625 / JCM 10724 / NBRC 103206 / NCIMB 11243 / YT-1</strain>
    </source>
</reference>
<dbReference type="GO" id="GO:0032784">
    <property type="term" value="P:regulation of DNA-templated transcription elongation"/>
    <property type="evidence" value="ECO:0007669"/>
    <property type="project" value="InterPro"/>
</dbReference>
<dbReference type="GO" id="GO:0003677">
    <property type="term" value="F:DNA binding"/>
    <property type="evidence" value="ECO:0007669"/>
    <property type="project" value="InterPro"/>
</dbReference>
<dbReference type="InterPro" id="IPR001437">
    <property type="entry name" value="Tscrpt_elong_fac_GreA/B_C"/>
</dbReference>
<gene>
    <name evidence="2" type="primary">gfh1_1</name>
    <name evidence="2" type="ORF">BVI061214_00035</name>
</gene>
<evidence type="ECO:0000313" key="2">
    <source>
        <dbReference type="EMBL" id="KOX91250.1"/>
    </source>
</evidence>
<protein>
    <submittedName>
        <fullName evidence="2">Transcription inhibitor protein Gfh1</fullName>
    </submittedName>
</protein>
<dbReference type="InterPro" id="IPR036953">
    <property type="entry name" value="GreA/GreB_C_sf"/>
</dbReference>
<feature type="domain" description="Transcription elongation factor GreA/GreB C-terminal" evidence="1">
    <location>
        <begin position="2"/>
        <end position="39"/>
    </location>
</feature>
<dbReference type="PROSITE" id="PS00830">
    <property type="entry name" value="GREAB_2"/>
    <property type="match status" value="1"/>
</dbReference>
<dbReference type="InterPro" id="IPR018151">
    <property type="entry name" value="TF_GreA/GreB_CS"/>
</dbReference>